<proteinExistence type="predicted"/>
<dbReference type="Proteomes" id="UP000070400">
    <property type="component" value="Unassembled WGS sequence"/>
</dbReference>
<organism evidence="1 2">
    <name type="scientific">candidate division MSBL1 archaeon SCGC-AAA261D19</name>
    <dbReference type="NCBI Taxonomy" id="1698273"/>
    <lineage>
        <taxon>Archaea</taxon>
        <taxon>Methanobacteriati</taxon>
        <taxon>Methanobacteriota</taxon>
        <taxon>candidate division MSBL1</taxon>
    </lineage>
</organism>
<reference evidence="1 2" key="1">
    <citation type="journal article" date="2016" name="Sci. Rep.">
        <title>Metabolic traits of an uncultured archaeal lineage -MSBL1- from brine pools of the Red Sea.</title>
        <authorList>
            <person name="Mwirichia R."/>
            <person name="Alam I."/>
            <person name="Rashid M."/>
            <person name="Vinu M."/>
            <person name="Ba-Alawi W."/>
            <person name="Anthony Kamau A."/>
            <person name="Kamanda Ngugi D."/>
            <person name="Goker M."/>
            <person name="Klenk H.P."/>
            <person name="Bajic V."/>
            <person name="Stingl U."/>
        </authorList>
    </citation>
    <scope>NUCLEOTIDE SEQUENCE [LARGE SCALE GENOMIC DNA]</scope>
    <source>
        <strain evidence="1">SCGC-AAA261D19</strain>
    </source>
</reference>
<accession>A0A133V4Z5</accession>
<name>A0A133V4Z5_9EURY</name>
<gene>
    <name evidence="1" type="ORF">AKJ43_03325</name>
</gene>
<evidence type="ECO:0000313" key="2">
    <source>
        <dbReference type="Proteomes" id="UP000070400"/>
    </source>
</evidence>
<protein>
    <submittedName>
        <fullName evidence="1">Uncharacterized protein</fullName>
    </submittedName>
</protein>
<dbReference type="AlphaFoldDB" id="A0A133V4Z5"/>
<comment type="caution">
    <text evidence="1">The sequence shown here is derived from an EMBL/GenBank/DDBJ whole genome shotgun (WGS) entry which is preliminary data.</text>
</comment>
<sequence>MVKGDKTYGLVGFDGEAELEERVVKDYKRIFGSETVYFDVKKGVKSRKGNILSIPDGYLISFSGSSPRLYIVENEISEHPVYEHVSVQLLKFATSFGKGSRDVKEFLMEEIRKNEDLKAEVLSLMKRFPNISELLDYVIFKEDFGFIVVIDEQTEDLNYVLKQLAKQPDVIELKKYENEEDHDDVIYMFSEFQEDIKISVSEKVRDPSEMDTIVCPAREKDFERVFMGQDEWYAIRISSEMIPRIKYVAMYETAPVSAIRWVGKVEGIEPYEDTGKYRVVLSEKWELETPIELEKGEAKRGLAPRSPRYTKFELIENAKSMKDVF</sequence>
<dbReference type="EMBL" id="LHXX01000048">
    <property type="protein sequence ID" value="KXB01518.1"/>
    <property type="molecule type" value="Genomic_DNA"/>
</dbReference>
<evidence type="ECO:0000313" key="1">
    <source>
        <dbReference type="EMBL" id="KXB01518.1"/>
    </source>
</evidence>
<keyword evidence="2" id="KW-1185">Reference proteome</keyword>